<dbReference type="InterPro" id="IPR034164">
    <property type="entry name" value="Pepsin-like_dom"/>
</dbReference>
<dbReference type="InterPro" id="IPR021109">
    <property type="entry name" value="Peptidase_aspartic_dom_sf"/>
</dbReference>
<evidence type="ECO:0000256" key="2">
    <source>
        <dbReference type="ARBA" id="ARBA00022750"/>
    </source>
</evidence>
<dbReference type="InterPro" id="IPR001969">
    <property type="entry name" value="Aspartic_peptidase_AS"/>
</dbReference>
<evidence type="ECO:0000256" key="1">
    <source>
        <dbReference type="ARBA" id="ARBA00007447"/>
    </source>
</evidence>
<keyword evidence="4" id="KW-0645">Protease</keyword>
<evidence type="ECO:0000313" key="8">
    <source>
        <dbReference type="Proteomes" id="UP001152607"/>
    </source>
</evidence>
<gene>
    <name evidence="7" type="ORF">PDIGIT_LOCUS4744</name>
</gene>
<feature type="active site" evidence="3">
    <location>
        <position position="154"/>
    </location>
</feature>
<dbReference type="AlphaFoldDB" id="A0A9W4UBI9"/>
<dbReference type="OrthoDB" id="153872at2759"/>
<keyword evidence="8" id="KW-1185">Reference proteome</keyword>
<dbReference type="CDD" id="cd05471">
    <property type="entry name" value="pepsin_like"/>
    <property type="match status" value="1"/>
</dbReference>
<dbReference type="GO" id="GO:0000324">
    <property type="term" value="C:fungal-type vacuole"/>
    <property type="evidence" value="ECO:0007669"/>
    <property type="project" value="TreeGrafter"/>
</dbReference>
<reference evidence="7" key="1">
    <citation type="submission" date="2023-01" db="EMBL/GenBank/DDBJ databases">
        <authorList>
            <person name="Van Ghelder C."/>
            <person name="Rancurel C."/>
        </authorList>
    </citation>
    <scope>NUCLEOTIDE SEQUENCE</scope>
    <source>
        <strain evidence="7">CNCM I-4278</strain>
    </source>
</reference>
<dbReference type="EMBL" id="CAOQHR010000003">
    <property type="protein sequence ID" value="CAI6331716.1"/>
    <property type="molecule type" value="Genomic_DNA"/>
</dbReference>
<dbReference type="InterPro" id="IPR033121">
    <property type="entry name" value="PEPTIDASE_A1"/>
</dbReference>
<dbReference type="PANTHER" id="PTHR47966">
    <property type="entry name" value="BETA-SITE APP-CLEAVING ENZYME, ISOFORM A-RELATED"/>
    <property type="match status" value="1"/>
</dbReference>
<dbReference type="GO" id="GO:0006508">
    <property type="term" value="P:proteolysis"/>
    <property type="evidence" value="ECO:0007669"/>
    <property type="project" value="UniProtKB-KW"/>
</dbReference>
<feature type="compositionally biased region" description="Polar residues" evidence="5">
    <location>
        <begin position="384"/>
        <end position="395"/>
    </location>
</feature>
<proteinExistence type="inferred from homology"/>
<comment type="caution">
    <text evidence="7">The sequence shown here is derived from an EMBL/GenBank/DDBJ whole genome shotgun (WGS) entry which is preliminary data.</text>
</comment>
<dbReference type="Gene3D" id="2.40.70.10">
    <property type="entry name" value="Acid Proteases"/>
    <property type="match status" value="2"/>
</dbReference>
<evidence type="ECO:0000256" key="4">
    <source>
        <dbReference type="RuleBase" id="RU000454"/>
    </source>
</evidence>
<dbReference type="PANTHER" id="PTHR47966:SF47">
    <property type="entry name" value="ENDOPEPTIDASE, PUTATIVE (AFU_ORTHOLOGUE AFUA_3G01220)-RELATED"/>
    <property type="match status" value="1"/>
</dbReference>
<dbReference type="SUPFAM" id="SSF50630">
    <property type="entry name" value="Acid proteases"/>
    <property type="match status" value="1"/>
</dbReference>
<feature type="active site" evidence="3">
    <location>
        <position position="449"/>
    </location>
</feature>
<dbReference type="PROSITE" id="PS51767">
    <property type="entry name" value="PEPTIDASE_A1"/>
    <property type="match status" value="1"/>
</dbReference>
<organism evidence="7 8">
    <name type="scientific">Periconia digitata</name>
    <dbReference type="NCBI Taxonomy" id="1303443"/>
    <lineage>
        <taxon>Eukaryota</taxon>
        <taxon>Fungi</taxon>
        <taxon>Dikarya</taxon>
        <taxon>Ascomycota</taxon>
        <taxon>Pezizomycotina</taxon>
        <taxon>Dothideomycetes</taxon>
        <taxon>Pleosporomycetidae</taxon>
        <taxon>Pleosporales</taxon>
        <taxon>Massarineae</taxon>
        <taxon>Periconiaceae</taxon>
        <taxon>Periconia</taxon>
    </lineage>
</organism>
<dbReference type="PRINTS" id="PR00792">
    <property type="entry name" value="PEPSIN"/>
</dbReference>
<evidence type="ECO:0000256" key="3">
    <source>
        <dbReference type="PIRSR" id="PIRSR601461-1"/>
    </source>
</evidence>
<keyword evidence="2 4" id="KW-0064">Aspartyl protease</keyword>
<dbReference type="GO" id="GO:0004190">
    <property type="term" value="F:aspartic-type endopeptidase activity"/>
    <property type="evidence" value="ECO:0007669"/>
    <property type="project" value="UniProtKB-KW"/>
</dbReference>
<feature type="region of interest" description="Disordered" evidence="5">
    <location>
        <begin position="384"/>
        <end position="434"/>
    </location>
</feature>
<keyword evidence="4" id="KW-0378">Hydrolase</keyword>
<dbReference type="InterPro" id="IPR001461">
    <property type="entry name" value="Aspartic_peptidase_A1"/>
</dbReference>
<sequence length="592" mass="64285">MLQCYRYISLKPHARDWPAWCNHCIRFSIYSFAPMRILADMIAMILGSVFTHVLAFATHINALEQRTPSRVAIASHVLPLIAAPYTHPQAIPPSSRYLRKRYSRYPTRIPANPMLSHENRDPISDIQSDVETLGGRIYMTNISVGSHEYSVIIDTGSSDTWVAASNFACVSRFTTSQISQDKCGFGILYDKNQSDTFVGIPSHRFGTSYTDGEFLSGELGSEVLGIGGENEDMLKVRQTIGVVERGYWNGDGISSGLMGLAYSALVSHGKELGYKSLIFTLFENTTTPAVFSIALSRPTIESPVAGGLLAIGGLPNVDHDGEFVSVDIKPLYAKNYALYAIDVDGFDVQPPISNISLSSTTNSDSPDIISTTLPVSTTPFPTFSSQARLQSHAPNSTTRSSRSRHLKSKPSKHSPSPSPRINPRQAIRPSNADPNSTIIFTPNLTMVIDSGTTLLYVPEDIAERIASLFVPRAIFSVNTNTYLVPCSALAPRVGVVVAGRSFYIHPDDLMNRAPGAVGGGGKVWVTEDGTSIDFEDSGSSRVEGEVGRGLCTLAVQRQGLGDAVLGDSWLKNVLAVFDVGANEMRFSGRENY</sequence>
<evidence type="ECO:0000313" key="7">
    <source>
        <dbReference type="EMBL" id="CAI6331716.1"/>
    </source>
</evidence>
<dbReference type="Pfam" id="PF00026">
    <property type="entry name" value="Asp"/>
    <property type="match status" value="2"/>
</dbReference>
<protein>
    <recommendedName>
        <fullName evidence="6">Peptidase A1 domain-containing protein</fullName>
    </recommendedName>
</protein>
<name>A0A9W4UBI9_9PLEO</name>
<dbReference type="Proteomes" id="UP001152607">
    <property type="component" value="Unassembled WGS sequence"/>
</dbReference>
<accession>A0A9W4UBI9</accession>
<comment type="similarity">
    <text evidence="1 4">Belongs to the peptidase A1 family.</text>
</comment>
<dbReference type="PROSITE" id="PS00141">
    <property type="entry name" value="ASP_PROTEASE"/>
    <property type="match status" value="2"/>
</dbReference>
<feature type="domain" description="Peptidase A1" evidence="6">
    <location>
        <begin position="138"/>
        <end position="587"/>
    </location>
</feature>
<evidence type="ECO:0000256" key="5">
    <source>
        <dbReference type="SAM" id="MobiDB-lite"/>
    </source>
</evidence>
<evidence type="ECO:0000259" key="6">
    <source>
        <dbReference type="PROSITE" id="PS51767"/>
    </source>
</evidence>
<feature type="compositionally biased region" description="Basic residues" evidence="5">
    <location>
        <begin position="401"/>
        <end position="412"/>
    </location>
</feature>